<proteinExistence type="predicted"/>
<evidence type="ECO:0000256" key="1">
    <source>
        <dbReference type="SAM" id="MobiDB-lite"/>
    </source>
</evidence>
<dbReference type="Proteomes" id="UP001597024">
    <property type="component" value="Unassembled WGS sequence"/>
</dbReference>
<reference evidence="3" key="1">
    <citation type="journal article" date="2019" name="Int. J. Syst. Evol. Microbiol.">
        <title>The Global Catalogue of Microorganisms (GCM) 10K type strain sequencing project: providing services to taxonomists for standard genome sequencing and annotation.</title>
        <authorList>
            <consortium name="The Broad Institute Genomics Platform"/>
            <consortium name="The Broad Institute Genome Sequencing Center for Infectious Disease"/>
            <person name="Wu L."/>
            <person name="Ma J."/>
        </authorList>
    </citation>
    <scope>NUCLEOTIDE SEQUENCE [LARGE SCALE GENOMIC DNA]</scope>
    <source>
        <strain evidence="3">CCUG 62974</strain>
    </source>
</reference>
<feature type="non-terminal residue" evidence="2">
    <location>
        <position position="51"/>
    </location>
</feature>
<name>A0ABW3DTK4_9ACTN</name>
<evidence type="ECO:0000313" key="2">
    <source>
        <dbReference type="EMBL" id="MFD0886057.1"/>
    </source>
</evidence>
<dbReference type="Pfam" id="PF00106">
    <property type="entry name" value="adh_short"/>
    <property type="match status" value="1"/>
</dbReference>
<gene>
    <name evidence="2" type="ORF">ACFQ08_16040</name>
</gene>
<accession>A0ABW3DTK4</accession>
<dbReference type="InterPro" id="IPR002347">
    <property type="entry name" value="SDR_fam"/>
</dbReference>
<protein>
    <submittedName>
        <fullName evidence="2">SDR family NAD(P)-dependent oxidoreductase</fullName>
    </submittedName>
</protein>
<feature type="region of interest" description="Disordered" evidence="1">
    <location>
        <begin position="1"/>
        <end position="22"/>
    </location>
</feature>
<keyword evidence="3" id="KW-1185">Reference proteome</keyword>
<evidence type="ECO:0000313" key="3">
    <source>
        <dbReference type="Proteomes" id="UP001597024"/>
    </source>
</evidence>
<dbReference type="InterPro" id="IPR036291">
    <property type="entry name" value="NAD(P)-bd_dom_sf"/>
</dbReference>
<dbReference type="Gene3D" id="3.40.50.720">
    <property type="entry name" value="NAD(P)-binding Rossmann-like Domain"/>
    <property type="match status" value="1"/>
</dbReference>
<dbReference type="EMBL" id="JBHTHX010000503">
    <property type="protein sequence ID" value="MFD0886057.1"/>
    <property type="molecule type" value="Genomic_DNA"/>
</dbReference>
<sequence length="51" mass="4981">MNEKDHEQPPARATDAGRLHGKTALVTGASSGIGEAAAKALAAQGAAVVLA</sequence>
<dbReference type="SUPFAM" id="SSF51735">
    <property type="entry name" value="NAD(P)-binding Rossmann-fold domains"/>
    <property type="match status" value="1"/>
</dbReference>
<organism evidence="2 3">
    <name type="scientific">Streptosporangium algeriense</name>
    <dbReference type="NCBI Taxonomy" id="1682748"/>
    <lineage>
        <taxon>Bacteria</taxon>
        <taxon>Bacillati</taxon>
        <taxon>Actinomycetota</taxon>
        <taxon>Actinomycetes</taxon>
        <taxon>Streptosporangiales</taxon>
        <taxon>Streptosporangiaceae</taxon>
        <taxon>Streptosporangium</taxon>
    </lineage>
</organism>
<comment type="caution">
    <text evidence="2">The sequence shown here is derived from an EMBL/GenBank/DDBJ whole genome shotgun (WGS) entry which is preliminary data.</text>
</comment>